<organism evidence="1 2">
    <name type="scientific">Claviceps arundinis</name>
    <dbReference type="NCBI Taxonomy" id="1623583"/>
    <lineage>
        <taxon>Eukaryota</taxon>
        <taxon>Fungi</taxon>
        <taxon>Dikarya</taxon>
        <taxon>Ascomycota</taxon>
        <taxon>Pezizomycotina</taxon>
        <taxon>Sordariomycetes</taxon>
        <taxon>Hypocreomycetidae</taxon>
        <taxon>Hypocreales</taxon>
        <taxon>Clavicipitaceae</taxon>
        <taxon>Claviceps</taxon>
    </lineage>
</organism>
<comment type="caution">
    <text evidence="1">The sequence shown here is derived from an EMBL/GenBank/DDBJ whole genome shotgun (WGS) entry which is preliminary data.</text>
</comment>
<accession>A0A9P7MML2</accession>
<reference evidence="1" key="1">
    <citation type="journal article" date="2020" name="bioRxiv">
        <title>Whole genome comparisons of ergot fungi reveals the divergence and evolution of species within the genus Claviceps are the result of varying mechanisms driving genome evolution and host range expansion.</title>
        <authorList>
            <person name="Wyka S.A."/>
            <person name="Mondo S.J."/>
            <person name="Liu M."/>
            <person name="Dettman J."/>
            <person name="Nalam V."/>
            <person name="Broders K.D."/>
        </authorList>
    </citation>
    <scope>NUCLEOTIDE SEQUENCE</scope>
    <source>
        <strain evidence="1">CCC 1102</strain>
    </source>
</reference>
<dbReference type="EMBL" id="SRPS01000292">
    <property type="protein sequence ID" value="KAG5960249.1"/>
    <property type="molecule type" value="Genomic_DNA"/>
</dbReference>
<dbReference type="AlphaFoldDB" id="A0A9P7MML2"/>
<sequence length="71" mass="7998">MVMRNYPDRVVTKKLLEDGRCAMLESDELQSDMAVKDDWHSPVAFVLVFDFVEPKRGGKLSLAVHEFGVGS</sequence>
<dbReference type="OrthoDB" id="288590at2759"/>
<evidence type="ECO:0000313" key="1">
    <source>
        <dbReference type="EMBL" id="KAG5960249.1"/>
    </source>
</evidence>
<evidence type="ECO:0000313" key="2">
    <source>
        <dbReference type="Proteomes" id="UP000784919"/>
    </source>
</evidence>
<proteinExistence type="predicted"/>
<protein>
    <submittedName>
        <fullName evidence="1">Uncharacterized protein</fullName>
    </submittedName>
</protein>
<gene>
    <name evidence="1" type="ORF">E4U56_004468</name>
</gene>
<dbReference type="Proteomes" id="UP000784919">
    <property type="component" value="Unassembled WGS sequence"/>
</dbReference>
<name>A0A9P7MML2_9HYPO</name>